<name>A0AAW5RQH6_AERME</name>
<feature type="domain" description="Tc1-like transposase DDE" evidence="1">
    <location>
        <begin position="176"/>
        <end position="318"/>
    </location>
</feature>
<dbReference type="SUPFAM" id="SSF46689">
    <property type="entry name" value="Homeodomain-like"/>
    <property type="match status" value="1"/>
</dbReference>
<accession>A0AAW5RQH6</accession>
<dbReference type="InterPro" id="IPR047655">
    <property type="entry name" value="Transpos_IS630-like"/>
</dbReference>
<comment type="caution">
    <text evidence="2">The sequence shown here is derived from an EMBL/GenBank/DDBJ whole genome shotgun (WGS) entry which is preliminary data.</text>
</comment>
<gene>
    <name evidence="2" type="ORF">LZT28_22965</name>
</gene>
<dbReference type="InterPro" id="IPR009057">
    <property type="entry name" value="Homeodomain-like_sf"/>
</dbReference>
<dbReference type="Gene3D" id="3.30.420.10">
    <property type="entry name" value="Ribonuclease H-like superfamily/Ribonuclease H"/>
    <property type="match status" value="1"/>
</dbReference>
<dbReference type="Pfam" id="PF13358">
    <property type="entry name" value="DDE_3"/>
    <property type="match status" value="1"/>
</dbReference>
<sequence length="345" mass="40020">MILTLPDHDERRRIINKMHRTKDKDLCRRLNAILLLADGHSVSAVSRLTAAARSSINRWVNWYTLYGLEGLESEPRGRKPVLPFAHISGLLQLLIQLSPQELGYQRSRWSTELMALELKRSWRLTLHASTIRRWLPRLGIVWRRAAPTLHIRDPHKERKMAAINEALGRCSADHPVFYEDEVDIHLNPKLGADWMMRGKQKKVATPGQNRKHYLAGALHAGTGNVTYVASDSKDTDLFLSLLQTLKRTYRRAKSITLILDNYIIHKSKKAQRWLAKNPKFIVLFQPVYSPWVNQIERLWHALHETITRNHQCRTLGELLRRVFYFLDHAAPFPGNGHGLMQLERN</sequence>
<dbReference type="InterPro" id="IPR036397">
    <property type="entry name" value="RNaseH_sf"/>
</dbReference>
<evidence type="ECO:0000313" key="3">
    <source>
        <dbReference type="Proteomes" id="UP001208651"/>
    </source>
</evidence>
<proteinExistence type="predicted"/>
<dbReference type="RefSeq" id="WP_041206064.1">
    <property type="nucleotide sequence ID" value="NZ_AP022188.1"/>
</dbReference>
<reference evidence="2" key="1">
    <citation type="submission" date="2022-01" db="EMBL/GenBank/DDBJ databases">
        <title>Comparison of Fish pathogen Aeromonas spp.</title>
        <authorList>
            <person name="Dubey S."/>
            <person name="Sorum H."/>
            <person name="Munangandu H.M."/>
        </authorList>
    </citation>
    <scope>NUCLEOTIDE SEQUENCE</scope>
    <source>
        <strain evidence="2">SD/21-15</strain>
    </source>
</reference>
<organism evidence="2 3">
    <name type="scientific">Aeromonas media</name>
    <dbReference type="NCBI Taxonomy" id="651"/>
    <lineage>
        <taxon>Bacteria</taxon>
        <taxon>Pseudomonadati</taxon>
        <taxon>Pseudomonadota</taxon>
        <taxon>Gammaproteobacteria</taxon>
        <taxon>Aeromonadales</taxon>
        <taxon>Aeromonadaceae</taxon>
        <taxon>Aeromonas</taxon>
    </lineage>
</organism>
<evidence type="ECO:0000259" key="1">
    <source>
        <dbReference type="Pfam" id="PF13358"/>
    </source>
</evidence>
<dbReference type="NCBIfam" id="NF033545">
    <property type="entry name" value="transpos_IS630"/>
    <property type="match status" value="1"/>
</dbReference>
<dbReference type="EMBL" id="JAJVCY010000148">
    <property type="protein sequence ID" value="MCV3291039.1"/>
    <property type="molecule type" value="Genomic_DNA"/>
</dbReference>
<dbReference type="Proteomes" id="UP001208651">
    <property type="component" value="Unassembled WGS sequence"/>
</dbReference>
<dbReference type="Pfam" id="PF13565">
    <property type="entry name" value="HTH_32"/>
    <property type="match status" value="1"/>
</dbReference>
<dbReference type="InterPro" id="IPR038717">
    <property type="entry name" value="Tc1-like_DDE_dom"/>
</dbReference>
<dbReference type="AlphaFoldDB" id="A0AAW5RQH6"/>
<evidence type="ECO:0000313" key="2">
    <source>
        <dbReference type="EMBL" id="MCV3291039.1"/>
    </source>
</evidence>
<protein>
    <submittedName>
        <fullName evidence="2">IS630-like element ISAeme16 family transposase</fullName>
    </submittedName>
</protein>
<dbReference type="GO" id="GO:0003676">
    <property type="term" value="F:nucleic acid binding"/>
    <property type="evidence" value="ECO:0007669"/>
    <property type="project" value="InterPro"/>
</dbReference>